<keyword evidence="3" id="KW-1185">Reference proteome</keyword>
<dbReference type="EMBL" id="JAODAN010000007">
    <property type="protein sequence ID" value="KAK1923075.1"/>
    <property type="molecule type" value="Genomic_DNA"/>
</dbReference>
<gene>
    <name evidence="2" type="ORF">DB88DRAFT_330758</name>
</gene>
<dbReference type="AlphaFoldDB" id="A0AAD9CWU3"/>
<evidence type="ECO:0000313" key="2">
    <source>
        <dbReference type="EMBL" id="KAK1923075.1"/>
    </source>
</evidence>
<evidence type="ECO:0000313" key="3">
    <source>
        <dbReference type="Proteomes" id="UP001182556"/>
    </source>
</evidence>
<reference evidence="2" key="1">
    <citation type="submission" date="2023-02" db="EMBL/GenBank/DDBJ databases">
        <title>Identification and recombinant expression of a fungal hydrolase from Papiliotrema laurentii that hydrolyzes apple cutin and clears colloidal polyester polyurethane.</title>
        <authorList>
            <consortium name="DOE Joint Genome Institute"/>
            <person name="Roman V.A."/>
            <person name="Bojanowski C."/>
            <person name="Crable B.R."/>
            <person name="Wagner D.N."/>
            <person name="Hung C.S."/>
            <person name="Nadeau L.J."/>
            <person name="Schratz L."/>
            <person name="Haridas S."/>
            <person name="Pangilinan J."/>
            <person name="Lipzen A."/>
            <person name="Na H."/>
            <person name="Yan M."/>
            <person name="Ng V."/>
            <person name="Grigoriev I.V."/>
            <person name="Spatafora J.W."/>
            <person name="Barlow D."/>
            <person name="Biffinger J."/>
            <person name="Kelley-Loughnane N."/>
            <person name="Varaljay V.A."/>
            <person name="Crookes-Goodson W.J."/>
        </authorList>
    </citation>
    <scope>NUCLEOTIDE SEQUENCE</scope>
    <source>
        <strain evidence="2">5307AH</strain>
    </source>
</reference>
<organism evidence="2 3">
    <name type="scientific">Papiliotrema laurentii</name>
    <name type="common">Cryptococcus laurentii</name>
    <dbReference type="NCBI Taxonomy" id="5418"/>
    <lineage>
        <taxon>Eukaryota</taxon>
        <taxon>Fungi</taxon>
        <taxon>Dikarya</taxon>
        <taxon>Basidiomycota</taxon>
        <taxon>Agaricomycotina</taxon>
        <taxon>Tremellomycetes</taxon>
        <taxon>Tremellales</taxon>
        <taxon>Rhynchogastremaceae</taxon>
        <taxon>Papiliotrema</taxon>
    </lineage>
</organism>
<sequence>MGLFSRKKKVSGSTGSPSSPALGMSPRMNSAPNSPSLDSPVPASKPQLTLRVALDPATPDDTVFTIMVDCDAQLDTLRRTIGSKIGTTSMSMFKVSVPITAYLQAKEYRERFSTPANLLTTFPAFDLDDPRQLERSFGSNRSPFPRDLAAQPKVSDWFPDTPSAETISILVRTSESSANTTPITLITHFAPCEMSSTSRSDRVVYRAPTVVTVSPASTLRELKRAILRADERTVAEEHLDRIVLWRVEMSEEEMRIIGERGGLKNGRMPWPYPPMAPIPVAMKDDSLPVSHYFTDSTSNAQMVSISIWLDRTAAAAMPRPVDVSTHLPPFKYPMDFSIPETPAPIRRIRQRPSTAPAAVESGSSDPMSASTSGFRSLSSLRDSRAPTSESPAATTRNAHPFGRSRVASPLANAGVPRVQRGLGITSIDTDFGRLTNATSSVYGVSRSNTLPRGSVSASDCSTDDGRVPSLNFSQLSLTVDPADPENSGPLTPELTEREGYEWLEAPQAACGGKQKDATTGQRRMRKFAF</sequence>
<feature type="region of interest" description="Disordered" evidence="1">
    <location>
        <begin position="444"/>
        <end position="467"/>
    </location>
</feature>
<comment type="caution">
    <text evidence="2">The sequence shown here is derived from an EMBL/GenBank/DDBJ whole genome shotgun (WGS) entry which is preliminary data.</text>
</comment>
<proteinExistence type="predicted"/>
<feature type="compositionally biased region" description="Polar residues" evidence="1">
    <location>
        <begin position="361"/>
        <end position="397"/>
    </location>
</feature>
<dbReference type="Proteomes" id="UP001182556">
    <property type="component" value="Unassembled WGS sequence"/>
</dbReference>
<feature type="region of interest" description="Disordered" evidence="1">
    <location>
        <begin position="350"/>
        <end position="412"/>
    </location>
</feature>
<feature type="region of interest" description="Disordered" evidence="1">
    <location>
        <begin position="1"/>
        <end position="44"/>
    </location>
</feature>
<protein>
    <submittedName>
        <fullName evidence="2">Uncharacterized protein</fullName>
    </submittedName>
</protein>
<evidence type="ECO:0000256" key="1">
    <source>
        <dbReference type="SAM" id="MobiDB-lite"/>
    </source>
</evidence>
<feature type="region of interest" description="Disordered" evidence="1">
    <location>
        <begin position="508"/>
        <end position="529"/>
    </location>
</feature>
<feature type="compositionally biased region" description="Polar residues" evidence="1">
    <location>
        <begin position="27"/>
        <end position="37"/>
    </location>
</feature>
<feature type="compositionally biased region" description="Polar residues" evidence="1">
    <location>
        <begin position="444"/>
        <end position="460"/>
    </location>
</feature>
<accession>A0AAD9CWU3</accession>
<feature type="compositionally biased region" description="Basic residues" evidence="1">
    <location>
        <begin position="1"/>
        <end position="10"/>
    </location>
</feature>
<name>A0AAD9CWU3_PAPLA</name>